<dbReference type="PRINTS" id="PR00704">
    <property type="entry name" value="CALPAIN"/>
</dbReference>
<dbReference type="InterPro" id="IPR038765">
    <property type="entry name" value="Papain-like_cys_pep_sf"/>
</dbReference>
<comment type="caution">
    <text evidence="3">The sequence shown here is derived from an EMBL/GenBank/DDBJ whole genome shotgun (WGS) entry which is preliminary data.</text>
</comment>
<evidence type="ECO:0000313" key="4">
    <source>
        <dbReference type="Proteomes" id="UP001529510"/>
    </source>
</evidence>
<name>A0ABD0P8X1_CIRMR</name>
<organism evidence="3 4">
    <name type="scientific">Cirrhinus mrigala</name>
    <name type="common">Mrigala</name>
    <dbReference type="NCBI Taxonomy" id="683832"/>
    <lineage>
        <taxon>Eukaryota</taxon>
        <taxon>Metazoa</taxon>
        <taxon>Chordata</taxon>
        <taxon>Craniata</taxon>
        <taxon>Vertebrata</taxon>
        <taxon>Euteleostomi</taxon>
        <taxon>Actinopterygii</taxon>
        <taxon>Neopterygii</taxon>
        <taxon>Teleostei</taxon>
        <taxon>Ostariophysi</taxon>
        <taxon>Cypriniformes</taxon>
        <taxon>Cyprinidae</taxon>
        <taxon>Labeoninae</taxon>
        <taxon>Labeonini</taxon>
        <taxon>Cirrhinus</taxon>
    </lineage>
</organism>
<keyword evidence="4" id="KW-1185">Reference proteome</keyword>
<reference evidence="3 4" key="1">
    <citation type="submission" date="2024-05" db="EMBL/GenBank/DDBJ databases">
        <title>Genome sequencing and assembly of Indian major carp, Cirrhinus mrigala (Hamilton, 1822).</title>
        <authorList>
            <person name="Mohindra V."/>
            <person name="Chowdhury L.M."/>
            <person name="Lal K."/>
            <person name="Jena J.K."/>
        </authorList>
    </citation>
    <scope>NUCLEOTIDE SEQUENCE [LARGE SCALE GENOMIC DNA]</scope>
    <source>
        <strain evidence="3">CM1030</strain>
        <tissue evidence="3">Blood</tissue>
    </source>
</reference>
<dbReference type="EMBL" id="JAMKFB020000017">
    <property type="protein sequence ID" value="KAL0170489.1"/>
    <property type="molecule type" value="Genomic_DNA"/>
</dbReference>
<evidence type="ECO:0000256" key="1">
    <source>
        <dbReference type="ARBA" id="ARBA00007623"/>
    </source>
</evidence>
<dbReference type="SUPFAM" id="SSF54001">
    <property type="entry name" value="Cysteine proteinases"/>
    <property type="match status" value="1"/>
</dbReference>
<dbReference type="AlphaFoldDB" id="A0ABD0P8X1"/>
<gene>
    <name evidence="3" type="ORF">M9458_035085</name>
</gene>
<feature type="region of interest" description="Disordered" evidence="2">
    <location>
        <begin position="1"/>
        <end position="22"/>
    </location>
</feature>
<accession>A0ABD0P8X1</accession>
<protein>
    <submittedName>
        <fullName evidence="3">Uncharacterized protein</fullName>
    </submittedName>
</protein>
<evidence type="ECO:0000313" key="3">
    <source>
        <dbReference type="EMBL" id="KAL0170489.1"/>
    </source>
</evidence>
<proteinExistence type="inferred from homology"/>
<feature type="non-terminal residue" evidence="3">
    <location>
        <position position="77"/>
    </location>
</feature>
<dbReference type="Proteomes" id="UP001529510">
    <property type="component" value="Unassembled WGS sequence"/>
</dbReference>
<comment type="similarity">
    <text evidence="1">Belongs to the peptidase C2 family.</text>
</comment>
<evidence type="ECO:0000256" key="2">
    <source>
        <dbReference type="SAM" id="MobiDB-lite"/>
    </source>
</evidence>
<dbReference type="InterPro" id="IPR022684">
    <property type="entry name" value="Calpain_cysteine_protease"/>
</dbReference>
<sequence>MPPPRVNKKPTDETKDNTGTLNDPFKFLDQDYQRLRKSCITYNKRFVDDKFPPDSNSIDPKKKLKLDLDKIEWLRPS</sequence>